<keyword evidence="1" id="KW-0472">Membrane</keyword>
<proteinExistence type="predicted"/>
<dbReference type="RefSeq" id="WP_274322328.1">
    <property type="nucleotide sequence ID" value="NZ_CP118158.1"/>
</dbReference>
<dbReference type="Proteomes" id="UP001596432">
    <property type="component" value="Unassembled WGS sequence"/>
</dbReference>
<keyword evidence="1" id="KW-0812">Transmembrane</keyword>
<organism evidence="2 3">
    <name type="scientific">Halosimplex aquaticum</name>
    <dbReference type="NCBI Taxonomy" id="3026162"/>
    <lineage>
        <taxon>Archaea</taxon>
        <taxon>Methanobacteriati</taxon>
        <taxon>Methanobacteriota</taxon>
        <taxon>Stenosarchaea group</taxon>
        <taxon>Halobacteria</taxon>
        <taxon>Halobacteriales</taxon>
        <taxon>Haloarculaceae</taxon>
        <taxon>Halosimplex</taxon>
    </lineage>
</organism>
<keyword evidence="1" id="KW-1133">Transmembrane helix</keyword>
<comment type="caution">
    <text evidence="2">The sequence shown here is derived from an EMBL/GenBank/DDBJ whole genome shotgun (WGS) entry which is preliminary data.</text>
</comment>
<accession>A0ABD5Y6W0</accession>
<evidence type="ECO:0000256" key="1">
    <source>
        <dbReference type="SAM" id="Phobius"/>
    </source>
</evidence>
<evidence type="ECO:0000313" key="2">
    <source>
        <dbReference type="EMBL" id="MFC7141242.1"/>
    </source>
</evidence>
<protein>
    <submittedName>
        <fullName evidence="2">Uncharacterized protein</fullName>
    </submittedName>
</protein>
<sequence>MTDSLDSDTDEYHPLLRPLVAVRSSFLNFVVALGVAMFATALAVSGPIAGILGVLGVSAIVYALFGELGLRAIGYK</sequence>
<keyword evidence="3" id="KW-1185">Reference proteome</keyword>
<dbReference type="EMBL" id="JBHTAS010000001">
    <property type="protein sequence ID" value="MFC7141242.1"/>
    <property type="molecule type" value="Genomic_DNA"/>
</dbReference>
<gene>
    <name evidence="2" type="ORF">ACFQMA_15560</name>
</gene>
<dbReference type="AlphaFoldDB" id="A0ABD5Y6W0"/>
<feature type="transmembrane region" description="Helical" evidence="1">
    <location>
        <begin position="26"/>
        <end position="44"/>
    </location>
</feature>
<name>A0ABD5Y6W0_9EURY</name>
<evidence type="ECO:0000313" key="3">
    <source>
        <dbReference type="Proteomes" id="UP001596432"/>
    </source>
</evidence>
<dbReference type="GeneID" id="78821551"/>
<reference evidence="2 3" key="1">
    <citation type="journal article" date="2019" name="Int. J. Syst. Evol. Microbiol.">
        <title>The Global Catalogue of Microorganisms (GCM) 10K type strain sequencing project: providing services to taxonomists for standard genome sequencing and annotation.</title>
        <authorList>
            <consortium name="The Broad Institute Genomics Platform"/>
            <consortium name="The Broad Institute Genome Sequencing Center for Infectious Disease"/>
            <person name="Wu L."/>
            <person name="Ma J."/>
        </authorList>
    </citation>
    <scope>NUCLEOTIDE SEQUENCE [LARGE SCALE GENOMIC DNA]</scope>
    <source>
        <strain evidence="2 3">XZYJT29</strain>
    </source>
</reference>
<feature type="transmembrane region" description="Helical" evidence="1">
    <location>
        <begin position="50"/>
        <end position="70"/>
    </location>
</feature>